<dbReference type="EMBL" id="FUIE01000039">
    <property type="protein sequence ID" value="SJM59957.1"/>
    <property type="molecule type" value="Genomic_DNA"/>
</dbReference>
<organism evidence="2 3">
    <name type="scientific">Brevundimonas diminuta 3F5N</name>
    <dbReference type="NCBI Taxonomy" id="1255603"/>
    <lineage>
        <taxon>Bacteria</taxon>
        <taxon>Pseudomonadati</taxon>
        <taxon>Pseudomonadota</taxon>
        <taxon>Alphaproteobacteria</taxon>
        <taxon>Caulobacterales</taxon>
        <taxon>Caulobacteraceae</taxon>
        <taxon>Brevundimonas</taxon>
    </lineage>
</organism>
<evidence type="ECO:0000256" key="1">
    <source>
        <dbReference type="SAM" id="MobiDB-lite"/>
    </source>
</evidence>
<proteinExistence type="predicted"/>
<dbReference type="AlphaFoldDB" id="A0A1R4FVV4"/>
<sequence length="80" mass="8922">MAASCEKRDRRRGRSAPYAGLRASKAVNSSLRRHDPDQVRRVRGETSISAARLRPPGERGDPSRFPLRVKRGGVLGRRPC</sequence>
<protein>
    <submittedName>
        <fullName evidence="2">Uncharacterized protein</fullName>
    </submittedName>
</protein>
<evidence type="ECO:0000313" key="3">
    <source>
        <dbReference type="Proteomes" id="UP000195766"/>
    </source>
</evidence>
<evidence type="ECO:0000313" key="2">
    <source>
        <dbReference type="EMBL" id="SJM59957.1"/>
    </source>
</evidence>
<dbReference type="Proteomes" id="UP000195766">
    <property type="component" value="Unassembled WGS sequence"/>
</dbReference>
<gene>
    <name evidence="2" type="ORF">FM111_07355</name>
</gene>
<feature type="region of interest" description="Disordered" evidence="1">
    <location>
        <begin position="1"/>
        <end position="80"/>
    </location>
</feature>
<accession>A0A1R4FVV4</accession>
<feature type="compositionally biased region" description="Basic and acidic residues" evidence="1">
    <location>
        <begin position="32"/>
        <end position="44"/>
    </location>
</feature>
<reference evidence="2 3" key="1">
    <citation type="submission" date="2017-02" db="EMBL/GenBank/DDBJ databases">
        <authorList>
            <person name="Peterson S.W."/>
        </authorList>
    </citation>
    <scope>NUCLEOTIDE SEQUENCE [LARGE SCALE GENOMIC DNA]</scope>
    <source>
        <strain evidence="2 3">3F5N</strain>
    </source>
</reference>
<name>A0A1R4FVV4_BREDI</name>